<sequence length="42" mass="4285">MTLLAEEAPANSVPAAAVIRRVQALIGITGRKAHAGGLLSEM</sequence>
<accession>A0A1K9ZN87</accession>
<reference evidence="1 3" key="2">
    <citation type="submission" date="2016-11" db="EMBL/GenBank/DDBJ databases">
        <authorList>
            <person name="Klemetsen T."/>
        </authorList>
    </citation>
    <scope>NUCLEOTIDE SEQUENCE [LARGE SCALE GENOMIC DNA]</scope>
    <source>
        <strain evidence="1">MT 2528</strain>
    </source>
</reference>
<name>A0A1K9ZN87_9GAMM</name>
<evidence type="ECO:0000313" key="1">
    <source>
        <dbReference type="EMBL" id="SGY92862.1"/>
    </source>
</evidence>
<keyword evidence="3" id="KW-1185">Reference proteome</keyword>
<gene>
    <name evidence="1" type="ORF">MT2528_2456</name>
    <name evidence="2" type="ORF">NVI5450_2807</name>
</gene>
<evidence type="ECO:0000313" key="3">
    <source>
        <dbReference type="Proteomes" id="UP000182660"/>
    </source>
</evidence>
<dbReference type="EMBL" id="FPLJ01000054">
    <property type="protein sequence ID" value="SGY92862.1"/>
    <property type="molecule type" value="Genomic_DNA"/>
</dbReference>
<dbReference type="AlphaFoldDB" id="A0A1K9ZN87"/>
<organism evidence="2 4">
    <name type="scientific">Moritella viscosa</name>
    <dbReference type="NCBI Taxonomy" id="80854"/>
    <lineage>
        <taxon>Bacteria</taxon>
        <taxon>Pseudomonadati</taxon>
        <taxon>Pseudomonadota</taxon>
        <taxon>Gammaproteobacteria</taxon>
        <taxon>Alteromonadales</taxon>
        <taxon>Moritellaceae</taxon>
        <taxon>Moritella</taxon>
    </lineage>
</organism>
<protein>
    <submittedName>
        <fullName evidence="2">Uncharacterized protein</fullName>
    </submittedName>
</protein>
<dbReference type="Proteomes" id="UP000183794">
    <property type="component" value="Unassembled WGS sequence"/>
</dbReference>
<evidence type="ECO:0000313" key="2">
    <source>
        <dbReference type="EMBL" id="SGZ04666.1"/>
    </source>
</evidence>
<reference evidence="2 4" key="1">
    <citation type="submission" date="2016-11" db="EMBL/GenBank/DDBJ databases">
        <authorList>
            <person name="Jaros S."/>
            <person name="Januszkiewicz K."/>
            <person name="Wedrychowicz H."/>
        </authorList>
    </citation>
    <scope>NUCLEOTIDE SEQUENCE [LARGE SCALE GENOMIC DNA]</scope>
    <source>
        <strain evidence="2">NVI 5450</strain>
    </source>
</reference>
<dbReference type="Proteomes" id="UP000182660">
    <property type="component" value="Unassembled WGS sequence"/>
</dbReference>
<dbReference type="EMBL" id="FPLD01000071">
    <property type="protein sequence ID" value="SGZ04666.1"/>
    <property type="molecule type" value="Genomic_DNA"/>
</dbReference>
<proteinExistence type="predicted"/>
<evidence type="ECO:0000313" key="4">
    <source>
        <dbReference type="Proteomes" id="UP000183794"/>
    </source>
</evidence>